<dbReference type="SUPFAM" id="SSF47789">
    <property type="entry name" value="C-terminal domain of RNA polymerase alpha subunit"/>
    <property type="match status" value="1"/>
</dbReference>
<evidence type="ECO:0008006" key="3">
    <source>
        <dbReference type="Google" id="ProtNLM"/>
    </source>
</evidence>
<evidence type="ECO:0000313" key="2">
    <source>
        <dbReference type="Proteomes" id="UP001144347"/>
    </source>
</evidence>
<dbReference type="Proteomes" id="UP001144347">
    <property type="component" value="Unassembled WGS sequence"/>
</dbReference>
<dbReference type="RefSeq" id="WP_269428416.1">
    <property type="nucleotide sequence ID" value="NZ_JAPWGM010000005.1"/>
</dbReference>
<reference evidence="1" key="1">
    <citation type="submission" date="2022-12" db="EMBL/GenBank/DDBJ databases">
        <title>Genome sequence of HCMS5-2.</title>
        <authorList>
            <person name="Woo H."/>
        </authorList>
    </citation>
    <scope>NUCLEOTIDE SEQUENCE</scope>
    <source>
        <strain evidence="1">HCMS5-2</strain>
    </source>
</reference>
<proteinExistence type="predicted"/>
<name>A0ABT4LBR6_9SPHI</name>
<organism evidence="1 2">
    <name type="scientific">Pedobacter punctiformis</name>
    <dbReference type="NCBI Taxonomy" id="3004097"/>
    <lineage>
        <taxon>Bacteria</taxon>
        <taxon>Pseudomonadati</taxon>
        <taxon>Bacteroidota</taxon>
        <taxon>Sphingobacteriia</taxon>
        <taxon>Sphingobacteriales</taxon>
        <taxon>Sphingobacteriaceae</taxon>
        <taxon>Pedobacter</taxon>
    </lineage>
</organism>
<dbReference type="Gene3D" id="1.10.150.20">
    <property type="entry name" value="5' to 3' exonuclease, C-terminal subdomain"/>
    <property type="match status" value="1"/>
</dbReference>
<comment type="caution">
    <text evidence="1">The sequence shown here is derived from an EMBL/GenBank/DDBJ whole genome shotgun (WGS) entry which is preliminary data.</text>
</comment>
<sequence>MDKSDTFYIALKLSAPAQRALQEANIQTLADFENFTEAEVASWHGIGKNAMILIKEAMTLRQLIFKK</sequence>
<dbReference type="EMBL" id="JAPWGM010000005">
    <property type="protein sequence ID" value="MCZ4245361.1"/>
    <property type="molecule type" value="Genomic_DNA"/>
</dbReference>
<keyword evidence="2" id="KW-1185">Reference proteome</keyword>
<evidence type="ECO:0000313" key="1">
    <source>
        <dbReference type="EMBL" id="MCZ4245361.1"/>
    </source>
</evidence>
<protein>
    <recommendedName>
        <fullName evidence="3">RNA polymerase alpha subunit C-terminal domain-containing protein</fullName>
    </recommendedName>
</protein>
<gene>
    <name evidence="1" type="ORF">O0955_15235</name>
</gene>
<accession>A0ABT4LBR6</accession>